<keyword evidence="1" id="KW-0812">Transmembrane</keyword>
<reference evidence="2 3" key="1">
    <citation type="submission" date="2020-11" db="EMBL/GenBank/DDBJ databases">
        <title>Complete and Circularized Genome Assembly of a human isolate of Vibrio navarrensis biotype pommerensis with MiSeq and MinION Sequence Data.</title>
        <authorList>
            <person name="Schwartz K."/>
            <person name="Borowiak M."/>
            <person name="Deneke C."/>
            <person name="Balau V."/>
            <person name="Metelmann C."/>
            <person name="Strauch E."/>
        </authorList>
    </citation>
    <scope>NUCLEOTIDE SEQUENCE [LARGE SCALE GENOMIC DNA]</scope>
    <source>
        <strain evidence="2 3">20-VB00237</strain>
    </source>
</reference>
<accession>A0AAJ4I9S9</accession>
<dbReference type="EMBL" id="CP065217">
    <property type="protein sequence ID" value="QPL52908.1"/>
    <property type="molecule type" value="Genomic_DNA"/>
</dbReference>
<dbReference type="InterPro" id="IPR010178">
    <property type="entry name" value="Lit"/>
</dbReference>
<sequence>MKMKLMSVITQWMFALLLSWHLCSLADFFYPFFYTLLDISSHIDQFAPQNLYKSGFALTSDSERFHLFSEIVSGVQHRCVLFGEISYFNGVKWETLLRRPEVIHLLDVRHLIDLFYFAGLWCGAFFLASLFYLALMPRKRTFVVHKGLKHRWFWRVSAMFVAVSWLIWIGPTRVFYTLHEWVFPSDHQWMFSYQESLMTTLMKAPDLFAAIAVAVGMGMLVIGLLLGLIKRFLIDWQPKTSVKQTSR</sequence>
<evidence type="ECO:0000313" key="2">
    <source>
        <dbReference type="EMBL" id="QPL52908.1"/>
    </source>
</evidence>
<feature type="transmembrane region" description="Helical" evidence="1">
    <location>
        <begin position="207"/>
        <end position="229"/>
    </location>
</feature>
<name>A0AAJ4I9S9_9VIBR</name>
<feature type="transmembrane region" description="Helical" evidence="1">
    <location>
        <begin position="114"/>
        <end position="135"/>
    </location>
</feature>
<evidence type="ECO:0000313" key="3">
    <source>
        <dbReference type="Proteomes" id="UP000594435"/>
    </source>
</evidence>
<dbReference type="Proteomes" id="UP000594435">
    <property type="component" value="Chromosome 1"/>
</dbReference>
<feature type="transmembrane region" description="Helical" evidence="1">
    <location>
        <begin position="156"/>
        <end position="176"/>
    </location>
</feature>
<protein>
    <submittedName>
        <fullName evidence="2">DUF1461 domain-containing protein</fullName>
    </submittedName>
</protein>
<dbReference type="Pfam" id="PF07314">
    <property type="entry name" value="Lit"/>
    <property type="match status" value="1"/>
</dbReference>
<keyword evidence="1" id="KW-0472">Membrane</keyword>
<gene>
    <name evidence="2" type="ORF">I3X05_12990</name>
</gene>
<organism evidence="2 3">
    <name type="scientific">Vibrio navarrensis</name>
    <dbReference type="NCBI Taxonomy" id="29495"/>
    <lineage>
        <taxon>Bacteria</taxon>
        <taxon>Pseudomonadati</taxon>
        <taxon>Pseudomonadota</taxon>
        <taxon>Gammaproteobacteria</taxon>
        <taxon>Vibrionales</taxon>
        <taxon>Vibrionaceae</taxon>
        <taxon>Vibrio</taxon>
    </lineage>
</organism>
<evidence type="ECO:0000256" key="1">
    <source>
        <dbReference type="SAM" id="Phobius"/>
    </source>
</evidence>
<dbReference type="AlphaFoldDB" id="A0AAJ4I9S9"/>
<proteinExistence type="predicted"/>
<keyword evidence="1" id="KW-1133">Transmembrane helix</keyword>